<comment type="similarity">
    <text evidence="2 11">Belongs to the MscL family.</text>
</comment>
<evidence type="ECO:0000256" key="11">
    <source>
        <dbReference type="HAMAP-Rule" id="MF_00115"/>
    </source>
</evidence>
<evidence type="ECO:0000256" key="8">
    <source>
        <dbReference type="ARBA" id="ARBA00023065"/>
    </source>
</evidence>
<dbReference type="PRINTS" id="PR01264">
    <property type="entry name" value="MECHCHANNEL"/>
</dbReference>
<protein>
    <recommendedName>
        <fullName evidence="11">Large-conductance mechanosensitive channel</fullName>
    </recommendedName>
</protein>
<organism evidence="12 13">
    <name type="scientific">Panacagrimonas perspica</name>
    <dbReference type="NCBI Taxonomy" id="381431"/>
    <lineage>
        <taxon>Bacteria</taxon>
        <taxon>Pseudomonadati</taxon>
        <taxon>Pseudomonadota</taxon>
        <taxon>Gammaproteobacteria</taxon>
        <taxon>Nevskiales</taxon>
        <taxon>Nevskiaceae</taxon>
        <taxon>Panacagrimonas</taxon>
    </lineage>
</organism>
<feature type="transmembrane region" description="Helical" evidence="11">
    <location>
        <begin position="78"/>
        <end position="96"/>
    </location>
</feature>
<dbReference type="PANTHER" id="PTHR30266:SF2">
    <property type="entry name" value="LARGE-CONDUCTANCE MECHANOSENSITIVE CHANNEL"/>
    <property type="match status" value="1"/>
</dbReference>
<evidence type="ECO:0000256" key="9">
    <source>
        <dbReference type="ARBA" id="ARBA00023136"/>
    </source>
</evidence>
<dbReference type="Proteomes" id="UP000295341">
    <property type="component" value="Unassembled WGS sequence"/>
</dbReference>
<keyword evidence="6 11" id="KW-0812">Transmembrane</keyword>
<dbReference type="GO" id="GO:0005886">
    <property type="term" value="C:plasma membrane"/>
    <property type="evidence" value="ECO:0007669"/>
    <property type="project" value="UniProtKB-SubCell"/>
</dbReference>
<dbReference type="InterPro" id="IPR001185">
    <property type="entry name" value="MS_channel"/>
</dbReference>
<evidence type="ECO:0000313" key="12">
    <source>
        <dbReference type="EMBL" id="TDU28058.1"/>
    </source>
</evidence>
<dbReference type="SUPFAM" id="SSF81330">
    <property type="entry name" value="Gated mechanosensitive channel"/>
    <property type="match status" value="1"/>
</dbReference>
<keyword evidence="9 11" id="KW-0472">Membrane</keyword>
<keyword evidence="8 11" id="KW-0406">Ion transport</keyword>
<evidence type="ECO:0000256" key="4">
    <source>
        <dbReference type="ARBA" id="ARBA00022448"/>
    </source>
</evidence>
<keyword evidence="10 11" id="KW-0407">Ion channel</keyword>
<comment type="subcellular location">
    <subcellularLocation>
        <location evidence="11">Cell inner membrane</location>
        <topology evidence="11">Multi-pass membrane protein</topology>
    </subcellularLocation>
    <subcellularLocation>
        <location evidence="1">Cell membrane</location>
        <topology evidence="1">Multi-pass membrane protein</topology>
    </subcellularLocation>
</comment>
<evidence type="ECO:0000256" key="3">
    <source>
        <dbReference type="ARBA" id="ARBA00011255"/>
    </source>
</evidence>
<dbReference type="Gene3D" id="1.10.1200.120">
    <property type="entry name" value="Large-conductance mechanosensitive channel, MscL, domain 1"/>
    <property type="match status" value="1"/>
</dbReference>
<comment type="caution">
    <text evidence="12">The sequence shown here is derived from an EMBL/GenBank/DDBJ whole genome shotgun (WGS) entry which is preliminary data.</text>
</comment>
<dbReference type="OrthoDB" id="9810350at2"/>
<keyword evidence="7 11" id="KW-1133">Transmembrane helix</keyword>
<evidence type="ECO:0000256" key="1">
    <source>
        <dbReference type="ARBA" id="ARBA00004651"/>
    </source>
</evidence>
<accession>A0A4S3K5R0</accession>
<keyword evidence="5 11" id="KW-1003">Cell membrane</keyword>
<evidence type="ECO:0000256" key="7">
    <source>
        <dbReference type="ARBA" id="ARBA00022989"/>
    </source>
</evidence>
<dbReference type="EMBL" id="SOBT01000009">
    <property type="protein sequence ID" value="TDU28058.1"/>
    <property type="molecule type" value="Genomic_DNA"/>
</dbReference>
<dbReference type="AlphaFoldDB" id="A0A4S3K5R0"/>
<dbReference type="InterPro" id="IPR019823">
    <property type="entry name" value="Mechanosensitive_channel_CS"/>
</dbReference>
<gene>
    <name evidence="11" type="primary">mscL</name>
    <name evidence="12" type="ORF">DFR24_2417</name>
</gene>
<reference evidence="12 13" key="1">
    <citation type="submission" date="2019-03" db="EMBL/GenBank/DDBJ databases">
        <title>Genomic Encyclopedia of Type Strains, Phase IV (KMG-IV): sequencing the most valuable type-strain genomes for metagenomic binning, comparative biology and taxonomic classification.</title>
        <authorList>
            <person name="Goeker M."/>
        </authorList>
    </citation>
    <scope>NUCLEOTIDE SEQUENCE [LARGE SCALE GENOMIC DNA]</scope>
    <source>
        <strain evidence="12 13">DSM 26377</strain>
    </source>
</reference>
<dbReference type="NCBIfam" id="TIGR00220">
    <property type="entry name" value="mscL"/>
    <property type="match status" value="1"/>
</dbReference>
<evidence type="ECO:0000256" key="2">
    <source>
        <dbReference type="ARBA" id="ARBA00007254"/>
    </source>
</evidence>
<sequence>MSMVQEFKQFAMRGNVVDLAVGVIIGAAFGKIVSSLVGDVVMPLLGLIVGGVDFSDMAITLKAAEGETPAVLLSYGKLVQSTFDFMIVAFAIFVVVKGINRMKKAEVPPPPPPPPGPSNEEKLLAEIRDLLKK</sequence>
<dbReference type="InterPro" id="IPR036019">
    <property type="entry name" value="MscL_channel"/>
</dbReference>
<dbReference type="RefSeq" id="WP_133881647.1">
    <property type="nucleotide sequence ID" value="NZ_MWIN01000010.1"/>
</dbReference>
<evidence type="ECO:0000313" key="13">
    <source>
        <dbReference type="Proteomes" id="UP000295341"/>
    </source>
</evidence>
<dbReference type="FunFam" id="1.10.1200.120:FF:000001">
    <property type="entry name" value="Large-conductance mechanosensitive channel"/>
    <property type="match status" value="1"/>
</dbReference>
<comment type="function">
    <text evidence="11">Channel that opens in response to stretch forces in the membrane lipid bilayer. May participate in the regulation of osmotic pressure changes within the cell.</text>
</comment>
<dbReference type="PANTHER" id="PTHR30266">
    <property type="entry name" value="MECHANOSENSITIVE CHANNEL MSCL"/>
    <property type="match status" value="1"/>
</dbReference>
<comment type="subunit">
    <text evidence="3 11">Homopentamer.</text>
</comment>
<dbReference type="Pfam" id="PF01741">
    <property type="entry name" value="MscL"/>
    <property type="match status" value="1"/>
</dbReference>
<keyword evidence="13" id="KW-1185">Reference proteome</keyword>
<dbReference type="NCBIfam" id="NF001843">
    <property type="entry name" value="PRK00567.1-4"/>
    <property type="match status" value="1"/>
</dbReference>
<dbReference type="GO" id="GO:0008381">
    <property type="term" value="F:mechanosensitive monoatomic ion channel activity"/>
    <property type="evidence" value="ECO:0007669"/>
    <property type="project" value="UniProtKB-UniRule"/>
</dbReference>
<keyword evidence="4 11" id="KW-0813">Transport</keyword>
<dbReference type="HAMAP" id="MF_00115">
    <property type="entry name" value="MscL"/>
    <property type="match status" value="1"/>
</dbReference>
<feature type="transmembrane region" description="Helical" evidence="11">
    <location>
        <begin position="16"/>
        <end position="37"/>
    </location>
</feature>
<dbReference type="InterPro" id="IPR037673">
    <property type="entry name" value="MSC/AndL"/>
</dbReference>
<evidence type="ECO:0000256" key="10">
    <source>
        <dbReference type="ARBA" id="ARBA00023303"/>
    </source>
</evidence>
<proteinExistence type="inferred from homology"/>
<keyword evidence="11" id="KW-0997">Cell inner membrane</keyword>
<name>A0A4S3K5R0_9GAMM</name>
<evidence type="ECO:0000256" key="5">
    <source>
        <dbReference type="ARBA" id="ARBA00022475"/>
    </source>
</evidence>
<evidence type="ECO:0000256" key="6">
    <source>
        <dbReference type="ARBA" id="ARBA00022692"/>
    </source>
</evidence>
<dbReference type="PROSITE" id="PS01327">
    <property type="entry name" value="MSCL"/>
    <property type="match status" value="1"/>
</dbReference>